<accession>A0A448WF43</accession>
<evidence type="ECO:0000313" key="1">
    <source>
        <dbReference type="EMBL" id="VEL10165.1"/>
    </source>
</evidence>
<dbReference type="EMBL" id="CAAALY010008224">
    <property type="protein sequence ID" value="VEL10165.1"/>
    <property type="molecule type" value="Genomic_DNA"/>
</dbReference>
<keyword evidence="2" id="KW-1185">Reference proteome</keyword>
<gene>
    <name evidence="1" type="ORF">PXEA_LOCUS3605</name>
</gene>
<sequence>MAVSGQLVPASSLILRFAAFLNETKLLSFRLDRSTLGPLPFRLSPCQLVSQPNIRTAGQFGKTFFSLVYGASRSD</sequence>
<evidence type="ECO:0000313" key="2">
    <source>
        <dbReference type="Proteomes" id="UP000784294"/>
    </source>
</evidence>
<proteinExistence type="predicted"/>
<protein>
    <submittedName>
        <fullName evidence="1">Uncharacterized protein</fullName>
    </submittedName>
</protein>
<dbReference type="Proteomes" id="UP000784294">
    <property type="component" value="Unassembled WGS sequence"/>
</dbReference>
<comment type="caution">
    <text evidence="1">The sequence shown here is derived from an EMBL/GenBank/DDBJ whole genome shotgun (WGS) entry which is preliminary data.</text>
</comment>
<name>A0A448WF43_9PLAT</name>
<dbReference type="AlphaFoldDB" id="A0A448WF43"/>
<reference evidence="1" key="1">
    <citation type="submission" date="2018-11" db="EMBL/GenBank/DDBJ databases">
        <authorList>
            <consortium name="Pathogen Informatics"/>
        </authorList>
    </citation>
    <scope>NUCLEOTIDE SEQUENCE</scope>
</reference>
<organism evidence="1 2">
    <name type="scientific">Protopolystoma xenopodis</name>
    <dbReference type="NCBI Taxonomy" id="117903"/>
    <lineage>
        <taxon>Eukaryota</taxon>
        <taxon>Metazoa</taxon>
        <taxon>Spiralia</taxon>
        <taxon>Lophotrochozoa</taxon>
        <taxon>Platyhelminthes</taxon>
        <taxon>Monogenea</taxon>
        <taxon>Polyopisthocotylea</taxon>
        <taxon>Polystomatidea</taxon>
        <taxon>Polystomatidae</taxon>
        <taxon>Protopolystoma</taxon>
    </lineage>
</organism>